<dbReference type="Proteomes" id="UP000325182">
    <property type="component" value="Unassembled WGS sequence"/>
</dbReference>
<comment type="caution">
    <text evidence="2">The sequence shown here is derived from an EMBL/GenBank/DDBJ whole genome shotgun (WGS) entry which is preliminary data.</text>
</comment>
<organism evidence="2 3">
    <name type="scientific">Rossellomorea vietnamensis</name>
    <dbReference type="NCBI Taxonomy" id="218284"/>
    <lineage>
        <taxon>Bacteria</taxon>
        <taxon>Bacillati</taxon>
        <taxon>Bacillota</taxon>
        <taxon>Bacilli</taxon>
        <taxon>Bacillales</taxon>
        <taxon>Bacillaceae</taxon>
        <taxon>Rossellomorea</taxon>
    </lineage>
</organism>
<proteinExistence type="predicted"/>
<dbReference type="RefSeq" id="WP_148953844.1">
    <property type="nucleotide sequence ID" value="NZ_VTEG01000006.1"/>
</dbReference>
<evidence type="ECO:0000313" key="3">
    <source>
        <dbReference type="Proteomes" id="UP000325182"/>
    </source>
</evidence>
<keyword evidence="1" id="KW-1133">Transmembrane helix</keyword>
<keyword evidence="1" id="KW-0812">Transmembrane</keyword>
<feature type="transmembrane region" description="Helical" evidence="1">
    <location>
        <begin position="111"/>
        <end position="132"/>
    </location>
</feature>
<feature type="transmembrane region" description="Helical" evidence="1">
    <location>
        <begin position="12"/>
        <end position="31"/>
    </location>
</feature>
<feature type="transmembrane region" description="Helical" evidence="1">
    <location>
        <begin position="43"/>
        <end position="64"/>
    </location>
</feature>
<name>A0A5D4MC46_9BACI</name>
<accession>A0A5D4MC46</accession>
<feature type="transmembrane region" description="Helical" evidence="1">
    <location>
        <begin position="76"/>
        <end position="99"/>
    </location>
</feature>
<dbReference type="AlphaFoldDB" id="A0A5D4MC46"/>
<gene>
    <name evidence="2" type="ORF">FZC84_10660</name>
</gene>
<evidence type="ECO:0000313" key="2">
    <source>
        <dbReference type="EMBL" id="TYR99216.1"/>
    </source>
</evidence>
<sequence length="136" mass="15838">MNYFVKLNVISMFYAVTLLIPIQLLLNVYRITRITEWGIQRVITVSGITSLLAFIICSLLLFLWTRKWLIGRKACYWTIIMWVPYYFMFTFLIASTIPITHRGDVPNPASGFLIAGAFLIYPLYVLAINFFARLKE</sequence>
<dbReference type="EMBL" id="VTEG01000006">
    <property type="protein sequence ID" value="TYR99216.1"/>
    <property type="molecule type" value="Genomic_DNA"/>
</dbReference>
<evidence type="ECO:0000256" key="1">
    <source>
        <dbReference type="SAM" id="Phobius"/>
    </source>
</evidence>
<keyword evidence="1" id="KW-0472">Membrane</keyword>
<protein>
    <submittedName>
        <fullName evidence="2">Uncharacterized protein</fullName>
    </submittedName>
</protein>
<reference evidence="2 3" key="1">
    <citation type="submission" date="2019-08" db="EMBL/GenBank/DDBJ databases">
        <title>Bacillus genomes from the desert of Cuatro Cienegas, Coahuila.</title>
        <authorList>
            <person name="Olmedo-Alvarez G."/>
        </authorList>
    </citation>
    <scope>NUCLEOTIDE SEQUENCE [LARGE SCALE GENOMIC DNA]</scope>
    <source>
        <strain evidence="2 3">CH128b_4D</strain>
    </source>
</reference>